<feature type="region of interest" description="Disordered" evidence="1">
    <location>
        <begin position="200"/>
        <end position="222"/>
    </location>
</feature>
<evidence type="ECO:0000313" key="3">
    <source>
        <dbReference type="Proteomes" id="UP001165190"/>
    </source>
</evidence>
<accession>A0A9W7MTR0</accession>
<dbReference type="AlphaFoldDB" id="A0A9W7MTR0"/>
<comment type="caution">
    <text evidence="2">The sequence shown here is derived from an EMBL/GenBank/DDBJ whole genome shotgun (WGS) entry which is preliminary data.</text>
</comment>
<reference evidence="2" key="1">
    <citation type="submission" date="2023-05" db="EMBL/GenBank/DDBJ databases">
        <title>Genome and transcriptome analyses reveal genes involved in the formation of fine ridges on petal epidermal cells in Hibiscus trionum.</title>
        <authorList>
            <person name="Koshimizu S."/>
            <person name="Masuda S."/>
            <person name="Ishii T."/>
            <person name="Shirasu K."/>
            <person name="Hoshino A."/>
            <person name="Arita M."/>
        </authorList>
    </citation>
    <scope>NUCLEOTIDE SEQUENCE</scope>
    <source>
        <strain evidence="2">Hamamatsu line</strain>
    </source>
</reference>
<dbReference type="EMBL" id="BSYR01000053">
    <property type="protein sequence ID" value="GMJ08951.1"/>
    <property type="molecule type" value="Genomic_DNA"/>
</dbReference>
<feature type="compositionally biased region" description="Acidic residues" evidence="1">
    <location>
        <begin position="209"/>
        <end position="222"/>
    </location>
</feature>
<name>A0A9W7MTR0_HIBTR</name>
<evidence type="ECO:0000313" key="2">
    <source>
        <dbReference type="EMBL" id="GMJ08951.1"/>
    </source>
</evidence>
<evidence type="ECO:0000256" key="1">
    <source>
        <dbReference type="SAM" id="MobiDB-lite"/>
    </source>
</evidence>
<organism evidence="2 3">
    <name type="scientific">Hibiscus trionum</name>
    <name type="common">Flower of an hour</name>
    <dbReference type="NCBI Taxonomy" id="183268"/>
    <lineage>
        <taxon>Eukaryota</taxon>
        <taxon>Viridiplantae</taxon>
        <taxon>Streptophyta</taxon>
        <taxon>Embryophyta</taxon>
        <taxon>Tracheophyta</taxon>
        <taxon>Spermatophyta</taxon>
        <taxon>Magnoliopsida</taxon>
        <taxon>eudicotyledons</taxon>
        <taxon>Gunneridae</taxon>
        <taxon>Pentapetalae</taxon>
        <taxon>rosids</taxon>
        <taxon>malvids</taxon>
        <taxon>Malvales</taxon>
        <taxon>Malvaceae</taxon>
        <taxon>Malvoideae</taxon>
        <taxon>Hibiscus</taxon>
    </lineage>
</organism>
<dbReference type="Proteomes" id="UP001165190">
    <property type="component" value="Unassembled WGS sequence"/>
</dbReference>
<gene>
    <name evidence="2" type="ORF">HRI_004564300</name>
</gene>
<sequence>MVSWWFRPSGGKYSTIRQVDDFWIRCFRERKRPNLARIMFREIVYLVQNRHTSLVTSFTYGTALSYFFVKKDIDCSFDFPTPLTDPIDERSLARGKFHYFNGNWLRISELPPEAATVLEEPQGDQAPQAPQAPQPSMDALMTFLNEQFTGLRTDMGNRFTALETTFDTRMTSMENRLTSLESGHNSLNISLSVFHDEWRNSMRDNDPMGVDDEDDEDNEDDA</sequence>
<protein>
    <submittedName>
        <fullName evidence="2">Uncharacterized protein</fullName>
    </submittedName>
</protein>
<proteinExistence type="predicted"/>
<keyword evidence="3" id="KW-1185">Reference proteome</keyword>